<dbReference type="InterPro" id="IPR045584">
    <property type="entry name" value="Pilin-like"/>
</dbReference>
<dbReference type="GO" id="GO:0030420">
    <property type="term" value="P:establishment of competence for transformation"/>
    <property type="evidence" value="ECO:0007669"/>
    <property type="project" value="UniProtKB-KW"/>
</dbReference>
<gene>
    <name evidence="4" type="ORF">PTI45_01372</name>
</gene>
<dbReference type="Proteomes" id="UP000094578">
    <property type="component" value="Unassembled WGS sequence"/>
</dbReference>
<proteinExistence type="predicted"/>
<dbReference type="PATRIC" id="fig|1886670.3.peg.1397"/>
<evidence type="ECO:0000313" key="5">
    <source>
        <dbReference type="Proteomes" id="UP000094578"/>
    </source>
</evidence>
<sequence length="152" mass="15786">MMSKVMKRMGKEEKGFTLIELLAVIVIMAIIAVIAIPMIGNVINKSKANGDLATASQVYNSARLYVIGEKNGDFTTVANRTVTLANMTSTGYLNADTSLPSSKQTLTAATVVFTEKGELVSVTLAPVGQGSTNGAYTAAQVLSATPATPAAN</sequence>
<evidence type="ECO:0000256" key="2">
    <source>
        <dbReference type="ARBA" id="ARBA00023287"/>
    </source>
</evidence>
<dbReference type="SUPFAM" id="SSF54523">
    <property type="entry name" value="Pili subunits"/>
    <property type="match status" value="1"/>
</dbReference>
<keyword evidence="3" id="KW-0472">Membrane</keyword>
<evidence type="ECO:0000256" key="3">
    <source>
        <dbReference type="SAM" id="Phobius"/>
    </source>
</evidence>
<dbReference type="Gene3D" id="3.30.700.10">
    <property type="entry name" value="Glycoprotein, Type 4 Pilin"/>
    <property type="match status" value="1"/>
</dbReference>
<dbReference type="STRING" id="1886670.PTI45_01372"/>
<dbReference type="EMBL" id="MDER01000031">
    <property type="protein sequence ID" value="ODP29363.1"/>
    <property type="molecule type" value="Genomic_DNA"/>
</dbReference>
<evidence type="ECO:0000313" key="4">
    <source>
        <dbReference type="EMBL" id="ODP29363.1"/>
    </source>
</evidence>
<protein>
    <recommendedName>
        <fullName evidence="6">Prepilin-type N-terminal cleavage/methylation domain-containing protein</fullName>
    </recommendedName>
</protein>
<evidence type="ECO:0008006" key="6">
    <source>
        <dbReference type="Google" id="ProtNLM"/>
    </source>
</evidence>
<name>A0A1E3L6R5_9BACL</name>
<reference evidence="4 5" key="1">
    <citation type="submission" date="2016-08" db="EMBL/GenBank/DDBJ databases">
        <title>Genome sequencing of Paenibacillus sp. TI45-13ar, isolated from Korean traditional nuruk.</title>
        <authorList>
            <person name="Kim S.-J."/>
        </authorList>
    </citation>
    <scope>NUCLEOTIDE SEQUENCE [LARGE SCALE GENOMIC DNA]</scope>
    <source>
        <strain evidence="4 5">TI45-13ar</strain>
    </source>
</reference>
<dbReference type="AlphaFoldDB" id="A0A1E3L6R5"/>
<dbReference type="PROSITE" id="PS00409">
    <property type="entry name" value="PROKAR_NTER_METHYL"/>
    <property type="match status" value="1"/>
</dbReference>
<keyword evidence="3" id="KW-0812">Transmembrane</keyword>
<keyword evidence="3" id="KW-1133">Transmembrane helix</keyword>
<organism evidence="4 5">
    <name type="scientific">Paenibacillus nuruki</name>
    <dbReference type="NCBI Taxonomy" id="1886670"/>
    <lineage>
        <taxon>Bacteria</taxon>
        <taxon>Bacillati</taxon>
        <taxon>Bacillota</taxon>
        <taxon>Bacilli</taxon>
        <taxon>Bacillales</taxon>
        <taxon>Paenibacillaceae</taxon>
        <taxon>Paenibacillus</taxon>
    </lineage>
</organism>
<comment type="caution">
    <text evidence="4">The sequence shown here is derived from an EMBL/GenBank/DDBJ whole genome shotgun (WGS) entry which is preliminary data.</text>
</comment>
<dbReference type="GO" id="GO:0009986">
    <property type="term" value="C:cell surface"/>
    <property type="evidence" value="ECO:0007669"/>
    <property type="project" value="UniProtKB-SubCell"/>
</dbReference>
<feature type="transmembrane region" description="Helical" evidence="3">
    <location>
        <begin position="21"/>
        <end position="40"/>
    </location>
</feature>
<keyword evidence="5" id="KW-1185">Reference proteome</keyword>
<dbReference type="InterPro" id="IPR012902">
    <property type="entry name" value="N_methyl_site"/>
</dbReference>
<comment type="subcellular location">
    <subcellularLocation>
        <location evidence="1">Cell surface</location>
    </subcellularLocation>
</comment>
<evidence type="ECO:0000256" key="1">
    <source>
        <dbReference type="ARBA" id="ARBA00004241"/>
    </source>
</evidence>
<keyword evidence="2" id="KW-0178">Competence</keyword>
<dbReference type="NCBIfam" id="TIGR02532">
    <property type="entry name" value="IV_pilin_GFxxxE"/>
    <property type="match status" value="1"/>
</dbReference>
<dbReference type="Pfam" id="PF07963">
    <property type="entry name" value="N_methyl"/>
    <property type="match status" value="1"/>
</dbReference>
<accession>A0A1E3L6R5</accession>
<dbReference type="RefSeq" id="WP_069326789.1">
    <property type="nucleotide sequence ID" value="NZ_MDER01000031.1"/>
</dbReference>